<name>A0ABS8H419_9SPHN</name>
<proteinExistence type="predicted"/>
<dbReference type="RefSeq" id="WP_228226973.1">
    <property type="nucleotide sequence ID" value="NZ_JAJGNP010000005.1"/>
</dbReference>
<dbReference type="Proteomes" id="UP001198830">
    <property type="component" value="Unassembled WGS sequence"/>
</dbReference>
<comment type="caution">
    <text evidence="3">The sequence shown here is derived from an EMBL/GenBank/DDBJ whole genome shotgun (WGS) entry which is preliminary data.</text>
</comment>
<evidence type="ECO:0000259" key="2">
    <source>
        <dbReference type="Pfam" id="PF13144"/>
    </source>
</evidence>
<accession>A0ABS8H419</accession>
<dbReference type="EMBL" id="JAJGNP010000005">
    <property type="protein sequence ID" value="MCC4232838.1"/>
    <property type="molecule type" value="Genomic_DNA"/>
</dbReference>
<feature type="domain" description="Flagella basal body P-ring formation protein FlgA SAF" evidence="2">
    <location>
        <begin position="128"/>
        <end position="187"/>
    </location>
</feature>
<sequence>MLRLSFLLSAIAAIATVQPALAQQTFENLDRIDSLVAMTVGANMGEPGGPAAPVDRRLRLASCPSTPTVEGPVFGAAMVKCEALGWRIRVPLVKGVAAASYGPVPGSNPRAGPSNGFTRAAVAAAPREDVVRKGDPVQLMAGNARFSVSRMMIADEGGAIGDTIRVREDRKSPPVFAQIVEMGMVRIPGFNDF</sequence>
<reference evidence="3 4" key="1">
    <citation type="submission" date="2021-10" db="EMBL/GenBank/DDBJ databases">
        <title>The diversity and Nitrogen Metabolism of Culturable Nitrate-Utilizing Bacteria Within the Oxygen Minimum Zone of the Changjiang (Yangtze River)Estuary.</title>
        <authorList>
            <person name="Zhang D."/>
            <person name="Zheng J."/>
            <person name="Liu S."/>
            <person name="He W."/>
        </authorList>
    </citation>
    <scope>NUCLEOTIDE SEQUENCE [LARGE SCALE GENOMIC DNA]</scope>
    <source>
        <strain evidence="3 4">FXH275-2</strain>
    </source>
</reference>
<keyword evidence="1" id="KW-0732">Signal</keyword>
<keyword evidence="3" id="KW-0966">Cell projection</keyword>
<evidence type="ECO:0000256" key="1">
    <source>
        <dbReference type="SAM" id="SignalP"/>
    </source>
</evidence>
<protein>
    <submittedName>
        <fullName evidence="3">Flagella basal body P-ring formation protein FlgA</fullName>
    </submittedName>
</protein>
<keyword evidence="4" id="KW-1185">Reference proteome</keyword>
<organism evidence="3 4">
    <name type="scientific">Sphingobium soli</name>
    <dbReference type="NCBI Taxonomy" id="1591116"/>
    <lineage>
        <taxon>Bacteria</taxon>
        <taxon>Pseudomonadati</taxon>
        <taxon>Pseudomonadota</taxon>
        <taxon>Alphaproteobacteria</taxon>
        <taxon>Sphingomonadales</taxon>
        <taxon>Sphingomonadaceae</taxon>
        <taxon>Sphingobium</taxon>
    </lineage>
</organism>
<evidence type="ECO:0000313" key="4">
    <source>
        <dbReference type="Proteomes" id="UP001198830"/>
    </source>
</evidence>
<dbReference type="Gene3D" id="2.30.30.760">
    <property type="match status" value="1"/>
</dbReference>
<feature type="signal peptide" evidence="1">
    <location>
        <begin position="1"/>
        <end position="22"/>
    </location>
</feature>
<feature type="chain" id="PRO_5047528123" evidence="1">
    <location>
        <begin position="23"/>
        <end position="193"/>
    </location>
</feature>
<gene>
    <name evidence="3" type="ORF">LL253_09055</name>
</gene>
<evidence type="ECO:0000313" key="3">
    <source>
        <dbReference type="EMBL" id="MCC4232838.1"/>
    </source>
</evidence>
<keyword evidence="3" id="KW-0969">Cilium</keyword>
<dbReference type="Pfam" id="PF13144">
    <property type="entry name" value="ChapFlgA"/>
    <property type="match status" value="1"/>
</dbReference>
<keyword evidence="3" id="KW-0282">Flagellum</keyword>
<dbReference type="InterPro" id="IPR017585">
    <property type="entry name" value="SAF_FlgA"/>
</dbReference>